<gene>
    <name evidence="3" type="ORF">P9H32_04815</name>
</gene>
<comment type="caution">
    <text evidence="3">The sequence shown here is derived from an EMBL/GenBank/DDBJ whole genome shotgun (WGS) entry which is preliminary data.</text>
</comment>
<keyword evidence="4" id="KW-1185">Reference proteome</keyword>
<dbReference type="SUPFAM" id="SSF52540">
    <property type="entry name" value="P-loop containing nucleoside triphosphate hydrolases"/>
    <property type="match status" value="1"/>
</dbReference>
<evidence type="ECO:0000313" key="3">
    <source>
        <dbReference type="EMBL" id="MDZ8117941.1"/>
    </source>
</evidence>
<accession>A0ABU5MVG3</accession>
<dbReference type="PANTHER" id="PTHR13748">
    <property type="entry name" value="COBW-RELATED"/>
    <property type="match status" value="1"/>
</dbReference>
<dbReference type="RefSeq" id="WP_322607741.1">
    <property type="nucleotide sequence ID" value="NZ_JARVCO010000006.1"/>
</dbReference>
<dbReference type="InterPro" id="IPR051316">
    <property type="entry name" value="Zinc-reg_GTPase_activator"/>
</dbReference>
<feature type="domain" description="CobW/HypB/UreG nucleotide-binding" evidence="2">
    <location>
        <begin position="11"/>
        <end position="184"/>
    </location>
</feature>
<dbReference type="CDD" id="cd03112">
    <property type="entry name" value="CobW-like"/>
    <property type="match status" value="1"/>
</dbReference>
<dbReference type="InterPro" id="IPR027417">
    <property type="entry name" value="P-loop_NTPase"/>
</dbReference>
<proteinExistence type="predicted"/>
<evidence type="ECO:0000259" key="2">
    <source>
        <dbReference type="Pfam" id="PF02492"/>
    </source>
</evidence>
<reference evidence="3 4" key="1">
    <citation type="journal article" date="2024" name="Appl. Environ. Microbiol.">
        <title>Pontiella agarivorans sp. nov., a novel marine anaerobic bacterium capable of degrading macroalgal polysaccharides and fixing nitrogen.</title>
        <authorList>
            <person name="Liu N."/>
            <person name="Kivenson V."/>
            <person name="Peng X."/>
            <person name="Cui Z."/>
            <person name="Lankiewicz T.S."/>
            <person name="Gosselin K.M."/>
            <person name="English C.J."/>
            <person name="Blair E.M."/>
            <person name="O'Malley M.A."/>
            <person name="Valentine D.L."/>
        </authorList>
    </citation>
    <scope>NUCLEOTIDE SEQUENCE [LARGE SCALE GENOMIC DNA]</scope>
    <source>
        <strain evidence="3 4">NLcol2</strain>
    </source>
</reference>
<dbReference type="PANTHER" id="PTHR13748:SF46">
    <property type="entry name" value="ZINC CHAPERONE YEIR"/>
    <property type="match status" value="1"/>
</dbReference>
<protein>
    <submittedName>
        <fullName evidence="3">GTP-binding protein</fullName>
    </submittedName>
</protein>
<sequence>MGNENAIYRVPTNIITGFLGTGKTSAILHLLKNKPSSEKWAVLVNEFGEIGVDGSLFEGQHSQEQGVFIREVPGGCMCCTAGLPMQVALNVLLTKARPDRLLIEPTGLGHPVEVLGVLSGEHYQESLSIHKIITLVDARNLSDPRYTDHQTFNQQIAIADLIVGNKADLYQDEDHSKLEHYAEQHGASHAELLITEQGVLEPAWLEGQTQAAEAAHHHHHHHTDRQPSISDLPIPESGYLKAENQGEGFCSVGWRFTPYRVFDRSKLFSFFSGLDAERMKGVFITSKGIFGYNLTADGLTEIPMDECAESRIEIIAPEIESGWEKQLMECITPD</sequence>
<evidence type="ECO:0000313" key="4">
    <source>
        <dbReference type="Proteomes" id="UP001290861"/>
    </source>
</evidence>
<feature type="region of interest" description="Disordered" evidence="1">
    <location>
        <begin position="210"/>
        <end position="237"/>
    </location>
</feature>
<evidence type="ECO:0000256" key="1">
    <source>
        <dbReference type="SAM" id="MobiDB-lite"/>
    </source>
</evidence>
<dbReference type="Gene3D" id="3.40.50.300">
    <property type="entry name" value="P-loop containing nucleotide triphosphate hydrolases"/>
    <property type="match status" value="1"/>
</dbReference>
<organism evidence="3 4">
    <name type="scientific">Pontiella agarivorans</name>
    <dbReference type="NCBI Taxonomy" id="3038953"/>
    <lineage>
        <taxon>Bacteria</taxon>
        <taxon>Pseudomonadati</taxon>
        <taxon>Kiritimatiellota</taxon>
        <taxon>Kiritimatiellia</taxon>
        <taxon>Kiritimatiellales</taxon>
        <taxon>Pontiellaceae</taxon>
        <taxon>Pontiella</taxon>
    </lineage>
</organism>
<dbReference type="Pfam" id="PF02492">
    <property type="entry name" value="cobW"/>
    <property type="match status" value="1"/>
</dbReference>
<dbReference type="Proteomes" id="UP001290861">
    <property type="component" value="Unassembled WGS sequence"/>
</dbReference>
<name>A0ABU5MVG3_9BACT</name>
<dbReference type="EMBL" id="JARVCO010000006">
    <property type="protein sequence ID" value="MDZ8117941.1"/>
    <property type="molecule type" value="Genomic_DNA"/>
</dbReference>
<dbReference type="InterPro" id="IPR003495">
    <property type="entry name" value="CobW/HypB/UreG_nucleotide-bd"/>
</dbReference>